<proteinExistence type="predicted"/>
<keyword evidence="2" id="KW-1185">Reference proteome</keyword>
<dbReference type="RefSeq" id="WP_340236620.1">
    <property type="nucleotide sequence ID" value="NZ_JBBEWC010000006.1"/>
</dbReference>
<dbReference type="SUPFAM" id="SSF51905">
    <property type="entry name" value="FAD/NAD(P)-binding domain"/>
    <property type="match status" value="1"/>
</dbReference>
<dbReference type="Pfam" id="PF13450">
    <property type="entry name" value="NAD_binding_8"/>
    <property type="match status" value="1"/>
</dbReference>
<gene>
    <name evidence="1" type="ORF">ACFSR2_01760</name>
</gene>
<evidence type="ECO:0000313" key="1">
    <source>
        <dbReference type="EMBL" id="MFD2519590.1"/>
    </source>
</evidence>
<dbReference type="InterPro" id="IPR036188">
    <property type="entry name" value="FAD/NAD-bd_sf"/>
</dbReference>
<dbReference type="PANTHER" id="PTHR10668:SF103">
    <property type="entry name" value="PYRIDINE NUCLEOTIDE-DISULFIDE OXIDOREDUCTASE DOMAIN-CONTAINING PROTEIN 2"/>
    <property type="match status" value="1"/>
</dbReference>
<name>A0ABW5J4V2_9BACT</name>
<dbReference type="PANTHER" id="PTHR10668">
    <property type="entry name" value="PHYTOENE DEHYDROGENASE"/>
    <property type="match status" value="1"/>
</dbReference>
<accession>A0ABW5J4V2</accession>
<dbReference type="Proteomes" id="UP001597510">
    <property type="component" value="Unassembled WGS sequence"/>
</dbReference>
<comment type="caution">
    <text evidence="1">The sequence shown here is derived from an EMBL/GenBank/DDBJ whole genome shotgun (WGS) entry which is preliminary data.</text>
</comment>
<evidence type="ECO:0000313" key="2">
    <source>
        <dbReference type="Proteomes" id="UP001597510"/>
    </source>
</evidence>
<dbReference type="EMBL" id="JBHULC010000003">
    <property type="protein sequence ID" value="MFD2519590.1"/>
    <property type="molecule type" value="Genomic_DNA"/>
</dbReference>
<reference evidence="2" key="1">
    <citation type="journal article" date="2019" name="Int. J. Syst. Evol. Microbiol.">
        <title>The Global Catalogue of Microorganisms (GCM) 10K type strain sequencing project: providing services to taxonomists for standard genome sequencing and annotation.</title>
        <authorList>
            <consortium name="The Broad Institute Genomics Platform"/>
            <consortium name="The Broad Institute Genome Sequencing Center for Infectious Disease"/>
            <person name="Wu L."/>
            <person name="Ma J."/>
        </authorList>
    </citation>
    <scope>NUCLEOTIDE SEQUENCE [LARGE SCALE GENOMIC DNA]</scope>
    <source>
        <strain evidence="2">KCTC 52344</strain>
    </source>
</reference>
<protein>
    <submittedName>
        <fullName evidence="1">Phytoene desaturase family protein</fullName>
    </submittedName>
</protein>
<sequence>MIYNSVIIGGGHNGLVAACYLAKAGKKVLILEKNDYIGGGTTSQKVFADYEAKLSRYSYLVSLFPKELLNELGIDVNLLRRNIASYTPYNQQGVDKGLIISNVDEEVSKQSILDLGYGEAEWEGYQKILQKQQTFAEFIWDSFLAPLQSKEEWKAYFEAKGQAELWTNFVEEPIGKLIESHVKSDILRGVLMTDAKIGSYTYAHDTSLLQNRTFIYHIIGNKTGEWRVPQGGMGNVAAQLIKKAIDLGVEIIASSEVKQIEQGTELKVIYQHNKQTYEVLAQDILVNAAPGVLEKLLGNTPSAAKPTEEGTAFKINLLLKKLPLLKDTKVKPEEAFAGTFHINQSYTQMEDTFKTAESGRIPDLIACEIYCHTLTDPSILSAELQAQGYHTLTVFGLDLPYELFLKDNETAKKEVVEKFLRGINAYLAEPLEDCLAIDKNGNWCIEAKSSVDLEKELGMPRGNIFHNGLSWFYAEDTAAIGTWGVETPYEHIYICGSGAARGGAVSGIPGRNAAKAVLE</sequence>
<dbReference type="Gene3D" id="3.50.50.60">
    <property type="entry name" value="FAD/NAD(P)-binding domain"/>
    <property type="match status" value="1"/>
</dbReference>
<organism evidence="1 2">
    <name type="scientific">Emticicia soli</name>
    <dbReference type="NCBI Taxonomy" id="2027878"/>
    <lineage>
        <taxon>Bacteria</taxon>
        <taxon>Pseudomonadati</taxon>
        <taxon>Bacteroidota</taxon>
        <taxon>Cytophagia</taxon>
        <taxon>Cytophagales</taxon>
        <taxon>Leadbetterellaceae</taxon>
        <taxon>Emticicia</taxon>
    </lineage>
</organism>